<evidence type="ECO:0000313" key="2">
    <source>
        <dbReference type="Ensembl" id="ENSMPUP00000005958.1"/>
    </source>
</evidence>
<dbReference type="EMBL" id="AEYP01057385">
    <property type="status" value="NOT_ANNOTATED_CDS"/>
    <property type="molecule type" value="Genomic_DNA"/>
</dbReference>
<protein>
    <submittedName>
        <fullName evidence="2">Uncharacterized protein</fullName>
    </submittedName>
</protein>
<organism evidence="2">
    <name type="scientific">Mustela putorius furo</name>
    <name type="common">European domestic ferret</name>
    <name type="synonym">Mustela furo</name>
    <dbReference type="NCBI Taxonomy" id="9669"/>
    <lineage>
        <taxon>Eukaryota</taxon>
        <taxon>Metazoa</taxon>
        <taxon>Chordata</taxon>
        <taxon>Craniata</taxon>
        <taxon>Vertebrata</taxon>
        <taxon>Euteleostomi</taxon>
        <taxon>Mammalia</taxon>
        <taxon>Eutheria</taxon>
        <taxon>Laurasiatheria</taxon>
        <taxon>Carnivora</taxon>
        <taxon>Caniformia</taxon>
        <taxon>Musteloidea</taxon>
        <taxon>Mustelidae</taxon>
        <taxon>Mustelinae</taxon>
        <taxon>Mustela</taxon>
    </lineage>
</organism>
<feature type="region of interest" description="Disordered" evidence="1">
    <location>
        <begin position="430"/>
        <end position="459"/>
    </location>
</feature>
<dbReference type="Ensembl" id="ENSMPUT00000006063.1">
    <property type="protein sequence ID" value="ENSMPUP00000005958.1"/>
    <property type="gene ID" value="ENSMPUG00000006010.1"/>
</dbReference>
<dbReference type="EMBL" id="AEYP01057383">
    <property type="status" value="NOT_ANNOTATED_CDS"/>
    <property type="molecule type" value="Genomic_DNA"/>
</dbReference>
<dbReference type="EMBL" id="AEYP01057384">
    <property type="status" value="NOT_ANNOTATED_CDS"/>
    <property type="molecule type" value="Genomic_DNA"/>
</dbReference>
<sequence length="581" mass="61438">KNIQQLSELWVAGPLDVRVKLGPVVHGLQHGLLLQHRHPAEDLGGQCVTIARFLLEPAVQGSLGVEVGDRRAVHSDGQQVAELLQGQAGAVVLADSLQGVAAFLAAGSGCGEDFEDLDDLVQEREALFILADVADQVFEAIFGIVIRLELPPLHQQAAPGVQPLPADIPGEGRDGLQVIEYLHHVLLAIAQELLAVPGPGGQVEHLAGLHEDPAAGIKPLSQDHLGLLADLLPDGLELGFGHPEVLHGDPVEALSEVLLELLQVLPGGVGQAADLLDGLLDLVVHLRHQEVLALEDIGQAREHSDHVEEEVDELDGLVVHEELKQGQRNGRCVRPLRLAADVLEVGHHLQVVFNEGVEDILLPDDPPHGADVPQELRLLAQGGRRGPQLAHEARRVPVETQQLLQVVLQLLQAGQLLAADGVQDLQVGPVHHEGQAQQPRQRLADGHEHAGAQASRDVGSVDAQAHSGLLVLQPDAQGREGPVERLQVALGAGEAQLLQGQELGGRGAVAAGVLDVDGHRVGQQVVALPVQDDAEAGGLAKPAGEGSHAPCPGQVTFGNLITFCVREMEERAGQDGGHRLH</sequence>
<dbReference type="EMBL" id="AEYP01057381">
    <property type="status" value="NOT_ANNOTATED_CDS"/>
    <property type="molecule type" value="Genomic_DNA"/>
</dbReference>
<proteinExistence type="predicted"/>
<dbReference type="EMBL" id="AEYP01057382">
    <property type="status" value="NOT_ANNOTATED_CDS"/>
    <property type="molecule type" value="Genomic_DNA"/>
</dbReference>
<dbReference type="AlphaFoldDB" id="M3Y3Q7"/>
<reference evidence="2" key="1">
    <citation type="submission" date="2024-06" db="UniProtKB">
        <authorList>
            <consortium name="Ensembl"/>
        </authorList>
    </citation>
    <scope>IDENTIFICATION</scope>
</reference>
<name>M3Y3Q7_MUSPF</name>
<dbReference type="HOGENOM" id="CLU_469769_0_0_1"/>
<dbReference type="InParanoid" id="M3Y3Q7"/>
<accession>M3Y3Q7</accession>
<evidence type="ECO:0000256" key="1">
    <source>
        <dbReference type="SAM" id="MobiDB-lite"/>
    </source>
</evidence>